<reference evidence="2 3" key="3">
    <citation type="journal article" date="2015" name="Genome Announc.">
        <title>Draft Genome Sequence of the Archiascomycetous Yeast Saitoella complicata.</title>
        <authorList>
            <person name="Yamauchi K."/>
            <person name="Kondo S."/>
            <person name="Hamamoto M."/>
            <person name="Takahashi Y."/>
            <person name="Ogura Y."/>
            <person name="Hayashi T."/>
            <person name="Nishida H."/>
        </authorList>
    </citation>
    <scope>NUCLEOTIDE SEQUENCE [LARGE SCALE GENOMIC DNA]</scope>
    <source>
        <strain evidence="2 3">NRRL Y-17804</strain>
    </source>
</reference>
<dbReference type="AlphaFoldDB" id="A0A0E9NMV0"/>
<dbReference type="Proteomes" id="UP000033140">
    <property type="component" value="Unassembled WGS sequence"/>
</dbReference>
<proteinExistence type="predicted"/>
<organism evidence="2 3">
    <name type="scientific">Saitoella complicata (strain BCRC 22490 / CBS 7301 / JCM 7358 / NBRC 10748 / NRRL Y-17804)</name>
    <dbReference type="NCBI Taxonomy" id="698492"/>
    <lineage>
        <taxon>Eukaryota</taxon>
        <taxon>Fungi</taxon>
        <taxon>Dikarya</taxon>
        <taxon>Ascomycota</taxon>
        <taxon>Taphrinomycotina</taxon>
        <taxon>Taphrinomycotina incertae sedis</taxon>
        <taxon>Saitoella</taxon>
    </lineage>
</organism>
<keyword evidence="3" id="KW-1185">Reference proteome</keyword>
<comment type="caution">
    <text evidence="2">The sequence shown here is derived from an EMBL/GenBank/DDBJ whole genome shotgun (WGS) entry which is preliminary data.</text>
</comment>
<evidence type="ECO:0000313" key="2">
    <source>
        <dbReference type="EMBL" id="GAO51128.1"/>
    </source>
</evidence>
<reference evidence="2 3" key="1">
    <citation type="journal article" date="2011" name="J. Gen. Appl. Microbiol.">
        <title>Draft genome sequencing of the enigmatic yeast Saitoella complicata.</title>
        <authorList>
            <person name="Nishida H."/>
            <person name="Hamamoto M."/>
            <person name="Sugiyama J."/>
        </authorList>
    </citation>
    <scope>NUCLEOTIDE SEQUENCE [LARGE SCALE GENOMIC DNA]</scope>
    <source>
        <strain evidence="2 3">NRRL Y-17804</strain>
    </source>
</reference>
<reference evidence="2 3" key="2">
    <citation type="journal article" date="2014" name="J. Gen. Appl. Microbiol.">
        <title>The early diverging ascomycetous budding yeast Saitoella complicata has three histone deacetylases belonging to the Clr6, Hos2, and Rpd3 lineages.</title>
        <authorList>
            <person name="Nishida H."/>
            <person name="Matsumoto T."/>
            <person name="Kondo S."/>
            <person name="Hamamoto M."/>
            <person name="Yoshikawa H."/>
        </authorList>
    </citation>
    <scope>NUCLEOTIDE SEQUENCE [LARGE SCALE GENOMIC DNA]</scope>
    <source>
        <strain evidence="2 3">NRRL Y-17804</strain>
    </source>
</reference>
<feature type="region of interest" description="Disordered" evidence="1">
    <location>
        <begin position="1"/>
        <end position="45"/>
    </location>
</feature>
<evidence type="ECO:0000256" key="1">
    <source>
        <dbReference type="SAM" id="MobiDB-lite"/>
    </source>
</evidence>
<name>A0A0E9NMV0_SAICN</name>
<evidence type="ECO:0000313" key="3">
    <source>
        <dbReference type="Proteomes" id="UP000033140"/>
    </source>
</evidence>
<sequence length="326" mass="36047">MGQASLSISERSIDPQRSSALVNHSTHTISTSTSIPASSVQIRDPRHSRHSCTSCCYRLTQPSLIHPTASLGKHNQGIDVAKSLSHGTIRGNCSVAAQASGSPSPILDPTSLIDLLRRCTRADKPKPPSPEGGRATAKATCAQIMAMEFGTCESSSRTSEGSHKRSEEVGRRGLEGAFHQQFLPHRRRSSRLSCSFTPLARVHDEIHQQHVRLRLDERLTFAFMVMDRCKVMSSIAKCHCVDVYCTAIVGAGRRLCTFDQLAVYRYTCAYPRTILLRTLNNNLSPCYDLTLNDFMVDGVHELKSRRSSFLCVMSSRPRICTSPMKP</sequence>
<feature type="compositionally biased region" description="Low complexity" evidence="1">
    <location>
        <begin position="24"/>
        <end position="35"/>
    </location>
</feature>
<feature type="compositionally biased region" description="Polar residues" evidence="1">
    <location>
        <begin position="1"/>
        <end position="23"/>
    </location>
</feature>
<dbReference type="EMBL" id="BACD03000041">
    <property type="protein sequence ID" value="GAO51128.1"/>
    <property type="molecule type" value="Genomic_DNA"/>
</dbReference>
<accession>A0A0E9NMV0</accession>
<protein>
    <submittedName>
        <fullName evidence="2">Uncharacterized protein</fullName>
    </submittedName>
</protein>
<gene>
    <name evidence="2" type="ORF">G7K_5239-t1</name>
</gene>